<dbReference type="GO" id="GO:0046872">
    <property type="term" value="F:metal ion binding"/>
    <property type="evidence" value="ECO:0007669"/>
    <property type="project" value="UniProtKB-KW"/>
</dbReference>
<sequence length="223" mass="25160">MLTFTPEAVLFDLDGTLLDTAPDFIRVLNQQRLMHNQEALAPHLIRETVSNGARALIKLAFGLESGDDNFIDRHTELLALYEATIAEETVFFPGIDLFLKQLEASSIPWGIVTNKPSRFTRPLLERLNLHKRCSVTVCPDDVSHSKPHPEPLFLACNKLNCSPQKSLYIGDHERDIEAGRRAGMITIAARYGYIDIPERVDDWKADLIIDHGNELTEWLKAVS</sequence>
<evidence type="ECO:0000256" key="3">
    <source>
        <dbReference type="ARBA" id="ARBA00022842"/>
    </source>
</evidence>
<name>A0A9E8HNW2_9ALTE</name>
<keyword evidence="2 5" id="KW-0378">Hydrolase</keyword>
<evidence type="ECO:0000313" key="5">
    <source>
        <dbReference type="EMBL" id="UZW76707.1"/>
    </source>
</evidence>
<proteinExistence type="predicted"/>
<dbReference type="InterPro" id="IPR036412">
    <property type="entry name" value="HAD-like_sf"/>
</dbReference>
<dbReference type="FunFam" id="3.40.50.1000:FF:000022">
    <property type="entry name" value="Phosphoglycolate phosphatase"/>
    <property type="match status" value="1"/>
</dbReference>
<evidence type="ECO:0000256" key="4">
    <source>
        <dbReference type="ARBA" id="ARBA00023277"/>
    </source>
</evidence>
<dbReference type="InterPro" id="IPR023198">
    <property type="entry name" value="PGP-like_dom2"/>
</dbReference>
<dbReference type="GO" id="GO:0006281">
    <property type="term" value="P:DNA repair"/>
    <property type="evidence" value="ECO:0007669"/>
    <property type="project" value="TreeGrafter"/>
</dbReference>
<dbReference type="InterPro" id="IPR023214">
    <property type="entry name" value="HAD_sf"/>
</dbReference>
<dbReference type="SFLD" id="SFLDG01129">
    <property type="entry name" value="C1.5:_HAD__Beta-PGM__Phosphata"/>
    <property type="match status" value="1"/>
</dbReference>
<dbReference type="KEGG" id="asem:NNL22_09065"/>
<dbReference type="InterPro" id="IPR041492">
    <property type="entry name" value="HAD_2"/>
</dbReference>
<dbReference type="GO" id="GO:0005829">
    <property type="term" value="C:cytosol"/>
    <property type="evidence" value="ECO:0007669"/>
    <property type="project" value="TreeGrafter"/>
</dbReference>
<dbReference type="NCBIfam" id="TIGR01509">
    <property type="entry name" value="HAD-SF-IA-v3"/>
    <property type="match status" value="1"/>
</dbReference>
<dbReference type="SUPFAM" id="SSF56784">
    <property type="entry name" value="HAD-like"/>
    <property type="match status" value="1"/>
</dbReference>
<dbReference type="Proteomes" id="UP001164472">
    <property type="component" value="Chromosome"/>
</dbReference>
<dbReference type="SFLD" id="SFLDG01135">
    <property type="entry name" value="C1.5.6:_HAD__Beta-PGM__Phospha"/>
    <property type="match status" value="1"/>
</dbReference>
<dbReference type="Gene3D" id="3.40.50.1000">
    <property type="entry name" value="HAD superfamily/HAD-like"/>
    <property type="match status" value="1"/>
</dbReference>
<keyword evidence="4" id="KW-0119">Carbohydrate metabolism</keyword>
<organism evidence="5 6">
    <name type="scientific">Alkalimarinus sediminis</name>
    <dbReference type="NCBI Taxonomy" id="1632866"/>
    <lineage>
        <taxon>Bacteria</taxon>
        <taxon>Pseudomonadati</taxon>
        <taxon>Pseudomonadota</taxon>
        <taxon>Gammaproteobacteria</taxon>
        <taxon>Alteromonadales</taxon>
        <taxon>Alteromonadaceae</taxon>
        <taxon>Alkalimarinus</taxon>
    </lineage>
</organism>
<dbReference type="AlphaFoldDB" id="A0A9E8HNW2"/>
<accession>A0A9E8HNW2</accession>
<keyword evidence="3" id="KW-0460">Magnesium</keyword>
<evidence type="ECO:0000313" key="6">
    <source>
        <dbReference type="Proteomes" id="UP001164472"/>
    </source>
</evidence>
<dbReference type="PANTHER" id="PTHR43434">
    <property type="entry name" value="PHOSPHOGLYCOLATE PHOSPHATASE"/>
    <property type="match status" value="1"/>
</dbReference>
<dbReference type="SFLD" id="SFLDS00003">
    <property type="entry name" value="Haloacid_Dehalogenase"/>
    <property type="match status" value="1"/>
</dbReference>
<protein>
    <submittedName>
        <fullName evidence="5">HAD-IA family hydrolase</fullName>
    </submittedName>
</protein>
<evidence type="ECO:0000256" key="1">
    <source>
        <dbReference type="ARBA" id="ARBA00022723"/>
    </source>
</evidence>
<dbReference type="InterPro" id="IPR006439">
    <property type="entry name" value="HAD-SF_hydro_IA"/>
</dbReference>
<dbReference type="GO" id="GO:0008967">
    <property type="term" value="F:phosphoglycolate phosphatase activity"/>
    <property type="evidence" value="ECO:0007669"/>
    <property type="project" value="TreeGrafter"/>
</dbReference>
<keyword evidence="1" id="KW-0479">Metal-binding</keyword>
<dbReference type="InterPro" id="IPR050155">
    <property type="entry name" value="HAD-like_hydrolase_sf"/>
</dbReference>
<dbReference type="EMBL" id="CP101527">
    <property type="protein sequence ID" value="UZW76707.1"/>
    <property type="molecule type" value="Genomic_DNA"/>
</dbReference>
<dbReference type="PANTHER" id="PTHR43434:SF23">
    <property type="entry name" value="PHOSPHOGLYCOLATE PHOSPHATASE"/>
    <property type="match status" value="1"/>
</dbReference>
<evidence type="ECO:0000256" key="2">
    <source>
        <dbReference type="ARBA" id="ARBA00022801"/>
    </source>
</evidence>
<dbReference type="RefSeq" id="WP_251812855.1">
    <property type="nucleotide sequence ID" value="NZ_CP101527.1"/>
</dbReference>
<dbReference type="NCBIfam" id="TIGR01549">
    <property type="entry name" value="HAD-SF-IA-v1"/>
    <property type="match status" value="1"/>
</dbReference>
<keyword evidence="6" id="KW-1185">Reference proteome</keyword>
<reference evidence="5" key="1">
    <citation type="submission" date="2022-07" db="EMBL/GenBank/DDBJ databases">
        <title>Alkalimarinus sp. nov., isolated from gut of a Alitta virens.</title>
        <authorList>
            <person name="Yang A.I."/>
            <person name="Shin N.-R."/>
        </authorList>
    </citation>
    <scope>NUCLEOTIDE SEQUENCE</scope>
    <source>
        <strain evidence="5">FA028</strain>
    </source>
</reference>
<dbReference type="Pfam" id="PF13419">
    <property type="entry name" value="HAD_2"/>
    <property type="match status" value="1"/>
</dbReference>
<gene>
    <name evidence="5" type="ORF">NNL22_09065</name>
</gene>
<dbReference type="Gene3D" id="1.10.150.240">
    <property type="entry name" value="Putative phosphatase, domain 2"/>
    <property type="match status" value="1"/>
</dbReference>